<dbReference type="PANTHER" id="PTHR37938:SF1">
    <property type="entry name" value="BLL0215 PROTEIN"/>
    <property type="match status" value="1"/>
</dbReference>
<keyword evidence="4" id="KW-1185">Reference proteome</keyword>
<dbReference type="PANTHER" id="PTHR37938">
    <property type="entry name" value="BLL0215 PROTEIN"/>
    <property type="match status" value="1"/>
</dbReference>
<organism evidence="3 4">
    <name type="scientific">Candidatus Acidiferrum panamense</name>
    <dbReference type="NCBI Taxonomy" id="2741543"/>
    <lineage>
        <taxon>Bacteria</taxon>
        <taxon>Pseudomonadati</taxon>
        <taxon>Acidobacteriota</taxon>
        <taxon>Terriglobia</taxon>
        <taxon>Candidatus Acidiferrales</taxon>
        <taxon>Candidatus Acidiferrum</taxon>
    </lineage>
</organism>
<evidence type="ECO:0000256" key="1">
    <source>
        <dbReference type="SAM" id="Phobius"/>
    </source>
</evidence>
<feature type="transmembrane region" description="Helical" evidence="1">
    <location>
        <begin position="62"/>
        <end position="82"/>
    </location>
</feature>
<reference evidence="3" key="1">
    <citation type="submission" date="2020-06" db="EMBL/GenBank/DDBJ databases">
        <title>Legume-microbial interactions unlock mineral nutrients during tropical forest succession.</title>
        <authorList>
            <person name="Epihov D.Z."/>
        </authorList>
    </citation>
    <scope>NUCLEOTIDE SEQUENCE [LARGE SCALE GENOMIC DNA]</scope>
    <source>
        <strain evidence="3">Pan2503</strain>
    </source>
</reference>
<dbReference type="EMBL" id="JACDQQ010000561">
    <property type="protein sequence ID" value="MBA0084478.1"/>
    <property type="molecule type" value="Genomic_DNA"/>
</dbReference>
<keyword evidence="1" id="KW-1133">Transmembrane helix</keyword>
<gene>
    <name evidence="3" type="ORF">HRJ53_05745</name>
</gene>
<evidence type="ECO:0000259" key="2">
    <source>
        <dbReference type="Pfam" id="PF03703"/>
    </source>
</evidence>
<keyword evidence="1" id="KW-0472">Membrane</keyword>
<proteinExistence type="predicted"/>
<dbReference type="Proteomes" id="UP000567293">
    <property type="component" value="Unassembled WGS sequence"/>
</dbReference>
<sequence length="170" mass="18595">MSYVEKHLIPGESIQYQTKLHWIVMLGHTVIAMALALLAVAIPTVWASLGIKARGHSIPGAVYFGVLVCFAVAGALFFIGILRRNATEMAVTSKRVIVKTGIAERRTVEILLSRIESVAVDEPALGRLLGYGTVIVRGTGGTPEMFEKIYHPLEFREQVQRQIAGWAKPA</sequence>
<evidence type="ECO:0000313" key="3">
    <source>
        <dbReference type="EMBL" id="MBA0084478.1"/>
    </source>
</evidence>
<feature type="transmembrane region" description="Helical" evidence="1">
    <location>
        <begin position="20"/>
        <end position="42"/>
    </location>
</feature>
<feature type="domain" description="YdbS-like PH" evidence="2">
    <location>
        <begin position="86"/>
        <end position="156"/>
    </location>
</feature>
<keyword evidence="1" id="KW-0812">Transmembrane</keyword>
<comment type="caution">
    <text evidence="3">The sequence shown here is derived from an EMBL/GenBank/DDBJ whole genome shotgun (WGS) entry which is preliminary data.</text>
</comment>
<accession>A0A7V8SW26</accession>
<name>A0A7V8SW26_9BACT</name>
<dbReference type="AlphaFoldDB" id="A0A7V8SW26"/>
<dbReference type="InterPro" id="IPR005182">
    <property type="entry name" value="YdbS-like_PH"/>
</dbReference>
<protein>
    <submittedName>
        <fullName evidence="3">PH domain-containing protein</fullName>
    </submittedName>
</protein>
<dbReference type="Pfam" id="PF03703">
    <property type="entry name" value="bPH_2"/>
    <property type="match status" value="1"/>
</dbReference>
<evidence type="ECO:0000313" key="4">
    <source>
        <dbReference type="Proteomes" id="UP000567293"/>
    </source>
</evidence>